<evidence type="ECO:0000256" key="1">
    <source>
        <dbReference type="SAM" id="Phobius"/>
    </source>
</evidence>
<reference evidence="3" key="2">
    <citation type="submission" date="2010-04" db="EMBL/GenBank/DDBJ databases">
        <authorList>
            <person name="Buell R."/>
            <person name="Hamilton J."/>
            <person name="Hostetler J."/>
        </authorList>
    </citation>
    <scope>NUCLEOTIDE SEQUENCE [LARGE SCALE GENOMIC DNA]</scope>
    <source>
        <strain evidence="3">DAOM:BR144</strain>
    </source>
</reference>
<name>K3WJE7_GLOUD</name>
<dbReference type="InParanoid" id="K3WJE7"/>
<dbReference type="EnsemblProtists" id="PYU1_T005089">
    <property type="protein sequence ID" value="PYU1_T005089"/>
    <property type="gene ID" value="PYU1_G005078"/>
</dbReference>
<evidence type="ECO:0000313" key="3">
    <source>
        <dbReference type="Proteomes" id="UP000019132"/>
    </source>
</evidence>
<evidence type="ECO:0000313" key="2">
    <source>
        <dbReference type="EnsemblProtists" id="PYU1_T005089"/>
    </source>
</evidence>
<dbReference type="VEuPathDB" id="FungiDB:PYU1_G005078"/>
<reference evidence="2" key="3">
    <citation type="submission" date="2015-02" db="UniProtKB">
        <authorList>
            <consortium name="EnsemblProtists"/>
        </authorList>
    </citation>
    <scope>IDENTIFICATION</scope>
    <source>
        <strain evidence="2">DAOM BR144</strain>
    </source>
</reference>
<dbReference type="AlphaFoldDB" id="K3WJE7"/>
<dbReference type="Proteomes" id="UP000019132">
    <property type="component" value="Unassembled WGS sequence"/>
</dbReference>
<organism evidence="2 3">
    <name type="scientific">Globisporangium ultimum (strain ATCC 200006 / CBS 805.95 / DAOM BR144)</name>
    <name type="common">Pythium ultimum</name>
    <dbReference type="NCBI Taxonomy" id="431595"/>
    <lineage>
        <taxon>Eukaryota</taxon>
        <taxon>Sar</taxon>
        <taxon>Stramenopiles</taxon>
        <taxon>Oomycota</taxon>
        <taxon>Peronosporomycetes</taxon>
        <taxon>Pythiales</taxon>
        <taxon>Pythiaceae</taxon>
        <taxon>Globisporangium</taxon>
    </lineage>
</organism>
<keyword evidence="3" id="KW-1185">Reference proteome</keyword>
<keyword evidence="1" id="KW-1133">Transmembrane helix</keyword>
<proteinExistence type="predicted"/>
<accession>K3WJE7</accession>
<feature type="transmembrane region" description="Helical" evidence="1">
    <location>
        <begin position="50"/>
        <end position="70"/>
    </location>
</feature>
<keyword evidence="1" id="KW-0812">Transmembrane</keyword>
<dbReference type="HOGENOM" id="CLU_2202316_0_0_1"/>
<keyword evidence="1" id="KW-0472">Membrane</keyword>
<protein>
    <submittedName>
        <fullName evidence="2">Uncharacterized protein</fullName>
    </submittedName>
</protein>
<reference evidence="3" key="1">
    <citation type="journal article" date="2010" name="Genome Biol.">
        <title>Genome sequence of the necrotrophic plant pathogen Pythium ultimum reveals original pathogenicity mechanisms and effector repertoire.</title>
        <authorList>
            <person name="Levesque C.A."/>
            <person name="Brouwer H."/>
            <person name="Cano L."/>
            <person name="Hamilton J.P."/>
            <person name="Holt C."/>
            <person name="Huitema E."/>
            <person name="Raffaele S."/>
            <person name="Robideau G.P."/>
            <person name="Thines M."/>
            <person name="Win J."/>
            <person name="Zerillo M.M."/>
            <person name="Beakes G.W."/>
            <person name="Boore J.L."/>
            <person name="Busam D."/>
            <person name="Dumas B."/>
            <person name="Ferriera S."/>
            <person name="Fuerstenberg S.I."/>
            <person name="Gachon C.M."/>
            <person name="Gaulin E."/>
            <person name="Govers F."/>
            <person name="Grenville-Briggs L."/>
            <person name="Horner N."/>
            <person name="Hostetler J."/>
            <person name="Jiang R.H."/>
            <person name="Johnson J."/>
            <person name="Krajaejun T."/>
            <person name="Lin H."/>
            <person name="Meijer H.J."/>
            <person name="Moore B."/>
            <person name="Morris P."/>
            <person name="Phuntmart V."/>
            <person name="Puiu D."/>
            <person name="Shetty J."/>
            <person name="Stajich J.E."/>
            <person name="Tripathy S."/>
            <person name="Wawra S."/>
            <person name="van West P."/>
            <person name="Whitty B.R."/>
            <person name="Coutinho P.M."/>
            <person name="Henrissat B."/>
            <person name="Martin F."/>
            <person name="Thomas P.D."/>
            <person name="Tyler B.M."/>
            <person name="De Vries R.P."/>
            <person name="Kamoun S."/>
            <person name="Yandell M."/>
            <person name="Tisserat N."/>
            <person name="Buell C.R."/>
        </authorList>
    </citation>
    <scope>NUCLEOTIDE SEQUENCE</scope>
    <source>
        <strain evidence="3">DAOM:BR144</strain>
    </source>
</reference>
<dbReference type="EMBL" id="GL376564">
    <property type="status" value="NOT_ANNOTATED_CDS"/>
    <property type="molecule type" value="Genomic_DNA"/>
</dbReference>
<sequence length="108" mass="12657">MLKCIIPKAPHIDDGFTLATHMREDFCVPRPNAEYYQDRKDLTEAKMHGVVISTFIYALLELLGMVYAHLTIRRHVGMSVFYQLAFGLESKWRICQCYLFILPTYPQR</sequence>